<feature type="non-terminal residue" evidence="1">
    <location>
        <position position="1"/>
    </location>
</feature>
<sequence>MEGNRGVLVEQQITTEENNILRLTVNLSSHETDPLHWHSGLYNYPSYLINNKCSKHIN</sequence>
<organism evidence="1 2">
    <name type="scientific">Cirrhinus mrigala</name>
    <name type="common">Mrigala</name>
    <dbReference type="NCBI Taxonomy" id="683832"/>
    <lineage>
        <taxon>Eukaryota</taxon>
        <taxon>Metazoa</taxon>
        <taxon>Chordata</taxon>
        <taxon>Craniata</taxon>
        <taxon>Vertebrata</taxon>
        <taxon>Euteleostomi</taxon>
        <taxon>Actinopterygii</taxon>
        <taxon>Neopterygii</taxon>
        <taxon>Teleostei</taxon>
        <taxon>Ostariophysi</taxon>
        <taxon>Cypriniformes</taxon>
        <taxon>Cyprinidae</taxon>
        <taxon>Labeoninae</taxon>
        <taxon>Labeonini</taxon>
        <taxon>Cirrhinus</taxon>
    </lineage>
</organism>
<accession>A0ABD0QDZ8</accession>
<keyword evidence="2" id="KW-1185">Reference proteome</keyword>
<gene>
    <name evidence="1" type="ORF">M9458_020093</name>
</gene>
<dbReference type="EMBL" id="JAMKFB020000009">
    <property type="protein sequence ID" value="KAL0184397.1"/>
    <property type="molecule type" value="Genomic_DNA"/>
</dbReference>
<name>A0ABD0QDZ8_CIRMR</name>
<comment type="caution">
    <text evidence="1">The sequence shown here is derived from an EMBL/GenBank/DDBJ whole genome shotgun (WGS) entry which is preliminary data.</text>
</comment>
<dbReference type="Proteomes" id="UP001529510">
    <property type="component" value="Unassembled WGS sequence"/>
</dbReference>
<evidence type="ECO:0000313" key="1">
    <source>
        <dbReference type="EMBL" id="KAL0184397.1"/>
    </source>
</evidence>
<evidence type="ECO:0000313" key="2">
    <source>
        <dbReference type="Proteomes" id="UP001529510"/>
    </source>
</evidence>
<proteinExistence type="predicted"/>
<dbReference type="AlphaFoldDB" id="A0ABD0QDZ8"/>
<protein>
    <submittedName>
        <fullName evidence="1">Uncharacterized protein</fullName>
    </submittedName>
</protein>
<reference evidence="1 2" key="1">
    <citation type="submission" date="2024-05" db="EMBL/GenBank/DDBJ databases">
        <title>Genome sequencing and assembly of Indian major carp, Cirrhinus mrigala (Hamilton, 1822).</title>
        <authorList>
            <person name="Mohindra V."/>
            <person name="Chowdhury L.M."/>
            <person name="Lal K."/>
            <person name="Jena J.K."/>
        </authorList>
    </citation>
    <scope>NUCLEOTIDE SEQUENCE [LARGE SCALE GENOMIC DNA]</scope>
    <source>
        <strain evidence="1">CM1030</strain>
        <tissue evidence="1">Blood</tissue>
    </source>
</reference>